<gene>
    <name evidence="4 6" type="primary">msrA</name>
    <name evidence="6" type="ORF">OSR52_07455</name>
</gene>
<evidence type="ECO:0000313" key="7">
    <source>
        <dbReference type="Proteomes" id="UP001153642"/>
    </source>
</evidence>
<dbReference type="PANTHER" id="PTHR43774">
    <property type="entry name" value="PEPTIDE METHIONINE SULFOXIDE REDUCTASE"/>
    <property type="match status" value="1"/>
</dbReference>
<dbReference type="Proteomes" id="UP001153642">
    <property type="component" value="Unassembled WGS sequence"/>
</dbReference>
<dbReference type="EC" id="1.8.4.11" evidence="4"/>
<dbReference type="InterPro" id="IPR036509">
    <property type="entry name" value="Met_Sox_Rdtase_MsrA_sf"/>
</dbReference>
<proteinExistence type="inferred from homology"/>
<dbReference type="NCBIfam" id="TIGR00401">
    <property type="entry name" value="msrA"/>
    <property type="match status" value="1"/>
</dbReference>
<dbReference type="InterPro" id="IPR002569">
    <property type="entry name" value="Met_Sox_Rdtase_MsrA_dom"/>
</dbReference>
<organism evidence="6 7">
    <name type="scientific">Galbibacter pacificus</name>
    <dbReference type="NCBI Taxonomy" id="2996052"/>
    <lineage>
        <taxon>Bacteria</taxon>
        <taxon>Pseudomonadati</taxon>
        <taxon>Bacteroidota</taxon>
        <taxon>Flavobacteriia</taxon>
        <taxon>Flavobacteriales</taxon>
        <taxon>Flavobacteriaceae</taxon>
        <taxon>Galbibacter</taxon>
    </lineage>
</organism>
<dbReference type="PROSITE" id="PS51257">
    <property type="entry name" value="PROKAR_LIPOPROTEIN"/>
    <property type="match status" value="1"/>
</dbReference>
<comment type="similarity">
    <text evidence="4">Belongs to the MsrA Met sulfoxide reductase family.</text>
</comment>
<evidence type="ECO:0000313" key="6">
    <source>
        <dbReference type="EMBL" id="MDG3585702.1"/>
    </source>
</evidence>
<feature type="domain" description="Peptide methionine sulphoxide reductase MsrA" evidence="5">
    <location>
        <begin position="28"/>
        <end position="172"/>
    </location>
</feature>
<feature type="active site" evidence="4">
    <location>
        <position position="35"/>
    </location>
</feature>
<keyword evidence="7" id="KW-1185">Reference proteome</keyword>
<accession>A0ABT6FR04</accession>
<protein>
    <recommendedName>
        <fullName evidence="4">Peptide methionine sulfoxide reductase MsrA</fullName>
        <shortName evidence="4">Protein-methionine-S-oxide reductase</shortName>
        <ecNumber evidence="4">1.8.4.11</ecNumber>
    </recommendedName>
    <alternativeName>
        <fullName evidence="4">Peptide-methionine (S)-S-oxide reductase</fullName>
        <shortName evidence="4">Peptide Met(O) reductase</shortName>
    </alternativeName>
</protein>
<evidence type="ECO:0000256" key="3">
    <source>
        <dbReference type="ARBA" id="ARBA00048782"/>
    </source>
</evidence>
<evidence type="ECO:0000259" key="5">
    <source>
        <dbReference type="Pfam" id="PF01625"/>
    </source>
</evidence>
<dbReference type="EMBL" id="JAPMUA010000002">
    <property type="protein sequence ID" value="MDG3585702.1"/>
    <property type="molecule type" value="Genomic_DNA"/>
</dbReference>
<dbReference type="GO" id="GO:0008113">
    <property type="term" value="F:peptide-methionine (S)-S-oxide reductase activity"/>
    <property type="evidence" value="ECO:0007669"/>
    <property type="project" value="UniProtKB-EC"/>
</dbReference>
<keyword evidence="1 4" id="KW-0560">Oxidoreductase</keyword>
<comment type="catalytic activity">
    <reaction evidence="2 4">
        <text>L-methionyl-[protein] + [thioredoxin]-disulfide + H2O = L-methionyl-(S)-S-oxide-[protein] + [thioredoxin]-dithiol</text>
        <dbReference type="Rhea" id="RHEA:14217"/>
        <dbReference type="Rhea" id="RHEA-COMP:10698"/>
        <dbReference type="Rhea" id="RHEA-COMP:10700"/>
        <dbReference type="Rhea" id="RHEA-COMP:12313"/>
        <dbReference type="Rhea" id="RHEA-COMP:12315"/>
        <dbReference type="ChEBI" id="CHEBI:15377"/>
        <dbReference type="ChEBI" id="CHEBI:16044"/>
        <dbReference type="ChEBI" id="CHEBI:29950"/>
        <dbReference type="ChEBI" id="CHEBI:44120"/>
        <dbReference type="ChEBI" id="CHEBI:50058"/>
        <dbReference type="EC" id="1.8.4.11"/>
    </reaction>
</comment>
<comment type="catalytic activity">
    <reaction evidence="3 4">
        <text>[thioredoxin]-disulfide + L-methionine + H2O = L-methionine (S)-S-oxide + [thioredoxin]-dithiol</text>
        <dbReference type="Rhea" id="RHEA:19993"/>
        <dbReference type="Rhea" id="RHEA-COMP:10698"/>
        <dbReference type="Rhea" id="RHEA-COMP:10700"/>
        <dbReference type="ChEBI" id="CHEBI:15377"/>
        <dbReference type="ChEBI" id="CHEBI:29950"/>
        <dbReference type="ChEBI" id="CHEBI:50058"/>
        <dbReference type="ChEBI" id="CHEBI:57844"/>
        <dbReference type="ChEBI" id="CHEBI:58772"/>
        <dbReference type="EC" id="1.8.4.11"/>
    </reaction>
</comment>
<evidence type="ECO:0000256" key="1">
    <source>
        <dbReference type="ARBA" id="ARBA00023002"/>
    </source>
</evidence>
<dbReference type="SUPFAM" id="SSF55068">
    <property type="entry name" value="Peptide methionine sulfoxide reductase"/>
    <property type="match status" value="1"/>
</dbReference>
<name>A0ABT6FR04_9FLAO</name>
<reference evidence="6" key="1">
    <citation type="submission" date="2022-11" db="EMBL/GenBank/DDBJ databases">
        <title>High-quality draft genome sequence of Galbibacter sp. strain CMA-7.</title>
        <authorList>
            <person name="Wei L."/>
            <person name="Dong C."/>
            <person name="Shao Z."/>
        </authorList>
    </citation>
    <scope>NUCLEOTIDE SEQUENCE</scope>
    <source>
        <strain evidence="6">CMA-7</strain>
    </source>
</reference>
<sequence>MKVLFYISILILVSCKSANVPEHNGMAKAYFASGCFWCVEAIYESVVGVKEVVSGYSGGTKRPNGDDIGDHAETVEVIYDPKVVSFSELIEVYFSSQNPTQINSQGPDLGIRYRSIIFYRNTAEKKIAETKKTEWAKKLNAEIAAEIVLFKKFWPADDYHQDFEERNPDHSYIREVSIPRIQQFRQTCPALLIKDYKKIEQAHDTLSINK</sequence>
<comment type="caution">
    <text evidence="6">The sequence shown here is derived from an EMBL/GenBank/DDBJ whole genome shotgun (WGS) entry which is preliminary data.</text>
</comment>
<evidence type="ECO:0000256" key="2">
    <source>
        <dbReference type="ARBA" id="ARBA00047806"/>
    </source>
</evidence>
<dbReference type="Pfam" id="PF01625">
    <property type="entry name" value="PMSR"/>
    <property type="match status" value="1"/>
</dbReference>
<dbReference type="Gene3D" id="3.30.1060.10">
    <property type="entry name" value="Peptide methionine sulphoxide reductase MsrA"/>
    <property type="match status" value="1"/>
</dbReference>
<dbReference type="HAMAP" id="MF_01401">
    <property type="entry name" value="MsrA"/>
    <property type="match status" value="1"/>
</dbReference>
<dbReference type="PANTHER" id="PTHR43774:SF1">
    <property type="entry name" value="PEPTIDE METHIONINE SULFOXIDE REDUCTASE MSRA 2"/>
    <property type="match status" value="1"/>
</dbReference>
<evidence type="ECO:0000256" key="4">
    <source>
        <dbReference type="HAMAP-Rule" id="MF_01401"/>
    </source>
</evidence>
<comment type="function">
    <text evidence="4">Has an important function as a repair enzyme for proteins that have been inactivated by oxidation. Catalyzes the reversible oxidation-reduction of methionine sulfoxide in proteins to methionine.</text>
</comment>
<dbReference type="RefSeq" id="WP_277899041.1">
    <property type="nucleotide sequence ID" value="NZ_JAPMUA010000002.1"/>
</dbReference>